<dbReference type="EMBL" id="BAAAZE010000008">
    <property type="protein sequence ID" value="GAA4025420.1"/>
    <property type="molecule type" value="Genomic_DNA"/>
</dbReference>
<proteinExistence type="predicted"/>
<evidence type="ECO:0000313" key="2">
    <source>
        <dbReference type="EMBL" id="GAA4025420.1"/>
    </source>
</evidence>
<gene>
    <name evidence="2" type="ORF">GCM10022212_24010</name>
</gene>
<sequence length="148" mass="16429">MTPISLPPHPMDEPDEERAGATLQERPWTVLETIVDVDAWIDGLNRDLHAVIRKQPVSNPGVCFRLTEGGEIYLHTNGDGDVLLDVTEEADWVTPLISAATQVAAPAASLWILPGHVLTQLVLGLSPLVETTRLVLQHEFRTKKNKWR</sequence>
<name>A0ABP7TFT3_9BURK</name>
<keyword evidence="3" id="KW-1185">Reference proteome</keyword>
<organism evidence="2 3">
    <name type="scientific">Actimicrobium antarcticum</name>
    <dbReference type="NCBI Taxonomy" id="1051899"/>
    <lineage>
        <taxon>Bacteria</taxon>
        <taxon>Pseudomonadati</taxon>
        <taxon>Pseudomonadota</taxon>
        <taxon>Betaproteobacteria</taxon>
        <taxon>Burkholderiales</taxon>
        <taxon>Oxalobacteraceae</taxon>
        <taxon>Actimicrobium</taxon>
    </lineage>
</organism>
<reference evidence="3" key="1">
    <citation type="journal article" date="2019" name="Int. J. Syst. Evol. Microbiol.">
        <title>The Global Catalogue of Microorganisms (GCM) 10K type strain sequencing project: providing services to taxonomists for standard genome sequencing and annotation.</title>
        <authorList>
            <consortium name="The Broad Institute Genomics Platform"/>
            <consortium name="The Broad Institute Genome Sequencing Center for Infectious Disease"/>
            <person name="Wu L."/>
            <person name="Ma J."/>
        </authorList>
    </citation>
    <scope>NUCLEOTIDE SEQUENCE [LARGE SCALE GENOMIC DNA]</scope>
    <source>
        <strain evidence="3">JCM 16673</strain>
    </source>
</reference>
<dbReference type="RefSeq" id="WP_344763545.1">
    <property type="nucleotide sequence ID" value="NZ_BAAAZE010000008.1"/>
</dbReference>
<accession>A0ABP7TFT3</accession>
<dbReference type="Proteomes" id="UP001501353">
    <property type="component" value="Unassembled WGS sequence"/>
</dbReference>
<protein>
    <recommendedName>
        <fullName evidence="4">SCP2 domain-containing protein</fullName>
    </recommendedName>
</protein>
<feature type="region of interest" description="Disordered" evidence="1">
    <location>
        <begin position="1"/>
        <end position="23"/>
    </location>
</feature>
<evidence type="ECO:0008006" key="4">
    <source>
        <dbReference type="Google" id="ProtNLM"/>
    </source>
</evidence>
<evidence type="ECO:0000256" key="1">
    <source>
        <dbReference type="SAM" id="MobiDB-lite"/>
    </source>
</evidence>
<comment type="caution">
    <text evidence="2">The sequence shown here is derived from an EMBL/GenBank/DDBJ whole genome shotgun (WGS) entry which is preliminary data.</text>
</comment>
<evidence type="ECO:0000313" key="3">
    <source>
        <dbReference type="Proteomes" id="UP001501353"/>
    </source>
</evidence>